<organism evidence="10 11">
    <name type="scientific">Sphingomonas floccifaciens</name>
    <dbReference type="NCBI Taxonomy" id="1844115"/>
    <lineage>
        <taxon>Bacteria</taxon>
        <taxon>Pseudomonadati</taxon>
        <taxon>Pseudomonadota</taxon>
        <taxon>Alphaproteobacteria</taxon>
        <taxon>Sphingomonadales</taxon>
        <taxon>Sphingomonadaceae</taxon>
        <taxon>Sphingomonas</taxon>
    </lineage>
</organism>
<feature type="transmembrane region" description="Helical" evidence="8">
    <location>
        <begin position="30"/>
        <end position="50"/>
    </location>
</feature>
<feature type="region of interest" description="Disordered" evidence="7">
    <location>
        <begin position="460"/>
        <end position="492"/>
    </location>
</feature>
<comment type="subcellular location">
    <subcellularLocation>
        <location evidence="1">Cell membrane</location>
        <topology evidence="1">Multi-pass membrane protein</topology>
    </subcellularLocation>
</comment>
<evidence type="ECO:0000256" key="8">
    <source>
        <dbReference type="SAM" id="Phobius"/>
    </source>
</evidence>
<evidence type="ECO:0000259" key="9">
    <source>
        <dbReference type="Pfam" id="PF02706"/>
    </source>
</evidence>
<keyword evidence="3 8" id="KW-0812">Transmembrane</keyword>
<evidence type="ECO:0000313" key="11">
    <source>
        <dbReference type="Proteomes" id="UP001597283"/>
    </source>
</evidence>
<keyword evidence="4 8" id="KW-1133">Transmembrane helix</keyword>
<reference evidence="11" key="1">
    <citation type="journal article" date="2019" name="Int. J. Syst. Evol. Microbiol.">
        <title>The Global Catalogue of Microorganisms (GCM) 10K type strain sequencing project: providing services to taxonomists for standard genome sequencing and annotation.</title>
        <authorList>
            <consortium name="The Broad Institute Genomics Platform"/>
            <consortium name="The Broad Institute Genome Sequencing Center for Infectious Disease"/>
            <person name="Wu L."/>
            <person name="Ma J."/>
        </authorList>
    </citation>
    <scope>NUCLEOTIDE SEQUENCE [LARGE SCALE GENOMIC DNA]</scope>
    <source>
        <strain evidence="11">Q85</strain>
    </source>
</reference>
<evidence type="ECO:0000256" key="3">
    <source>
        <dbReference type="ARBA" id="ARBA00022692"/>
    </source>
</evidence>
<dbReference type="PANTHER" id="PTHR32309:SF13">
    <property type="entry name" value="FERRIC ENTEROBACTIN TRANSPORT PROTEIN FEPE"/>
    <property type="match status" value="1"/>
</dbReference>
<evidence type="ECO:0000313" key="10">
    <source>
        <dbReference type="EMBL" id="MFD1786668.1"/>
    </source>
</evidence>
<dbReference type="EMBL" id="JBHUFC010000002">
    <property type="protein sequence ID" value="MFD1786668.1"/>
    <property type="molecule type" value="Genomic_DNA"/>
</dbReference>
<keyword evidence="11" id="KW-1185">Reference proteome</keyword>
<evidence type="ECO:0000256" key="7">
    <source>
        <dbReference type="SAM" id="MobiDB-lite"/>
    </source>
</evidence>
<dbReference type="InterPro" id="IPR003856">
    <property type="entry name" value="LPS_length_determ_N"/>
</dbReference>
<proteinExistence type="predicted"/>
<evidence type="ECO:0000256" key="2">
    <source>
        <dbReference type="ARBA" id="ARBA00022475"/>
    </source>
</evidence>
<feature type="coiled-coil region" evidence="6">
    <location>
        <begin position="187"/>
        <end position="256"/>
    </location>
</feature>
<sequence>MNEVTVAAEEEGGGSDFFSQLPAILRARKWWIIVPLVLGIVAALAAIYFLPRTYRSTAVILVQSPKLPGDVVGATPGDNVDRRILRIEEQVTSRPALLELIEQHSLYASERARKPLSEIVEKMRSNIALTPVTGNTASDPNAEKTISFTLSFDYDRPAEAQAVTQDLMTRILELDASQNTAQATGTVQFLADQSNELQSKISQLEGQISAISARNGRALSNATPILGGSGGMDVQIAQLQRENALLQAQRRSLASSDDRDPLVVAAEAQLAAARAVYSDTHPDVIFARQRVREARAAAQAKPKTDTTQAIDQQIALNNAQIGEMRAAKSRDMAQVASSISAQAQGPLAEQQIAQLQQRLTGLNDQKKLVDGRLLAARAGARADDEQMGQRLSIVEPPVVPDKPHSPNRYLLAGAGPGGGLLLGLVLALAIELIRRPVRGLKGLTAILGEPPMAAIPVIPAKPTKSVKPGSKSKSRRGFFSRLLRRRPETVRE</sequence>
<evidence type="ECO:0000256" key="1">
    <source>
        <dbReference type="ARBA" id="ARBA00004651"/>
    </source>
</evidence>
<dbReference type="Pfam" id="PF02706">
    <property type="entry name" value="Wzz"/>
    <property type="match status" value="1"/>
</dbReference>
<protein>
    <submittedName>
        <fullName evidence="10">GumC family protein</fullName>
    </submittedName>
</protein>
<keyword evidence="2" id="KW-1003">Cell membrane</keyword>
<evidence type="ECO:0000256" key="6">
    <source>
        <dbReference type="SAM" id="Coils"/>
    </source>
</evidence>
<dbReference type="InterPro" id="IPR050445">
    <property type="entry name" value="Bact_polysacc_biosynth/exp"/>
</dbReference>
<dbReference type="PANTHER" id="PTHR32309">
    <property type="entry name" value="TYROSINE-PROTEIN KINASE"/>
    <property type="match status" value="1"/>
</dbReference>
<evidence type="ECO:0000256" key="4">
    <source>
        <dbReference type="ARBA" id="ARBA00022989"/>
    </source>
</evidence>
<feature type="compositionally biased region" description="Basic residues" evidence="7">
    <location>
        <begin position="470"/>
        <end position="484"/>
    </location>
</feature>
<comment type="caution">
    <text evidence="10">The sequence shown here is derived from an EMBL/GenBank/DDBJ whole genome shotgun (WGS) entry which is preliminary data.</text>
</comment>
<gene>
    <name evidence="10" type="ORF">ACFSC3_03685</name>
</gene>
<evidence type="ECO:0000256" key="5">
    <source>
        <dbReference type="ARBA" id="ARBA00023136"/>
    </source>
</evidence>
<keyword evidence="6" id="KW-0175">Coiled coil</keyword>
<name>A0ABW4NAB9_9SPHN</name>
<feature type="domain" description="Polysaccharide chain length determinant N-terminal" evidence="9">
    <location>
        <begin position="20"/>
        <end position="67"/>
    </location>
</feature>
<dbReference type="RefSeq" id="WP_380938866.1">
    <property type="nucleotide sequence ID" value="NZ_JBHUFC010000002.1"/>
</dbReference>
<dbReference type="Proteomes" id="UP001597283">
    <property type="component" value="Unassembled WGS sequence"/>
</dbReference>
<keyword evidence="5 8" id="KW-0472">Membrane</keyword>
<accession>A0ABW4NAB9</accession>